<dbReference type="PANTHER" id="PTHR14269:SF62">
    <property type="entry name" value="CDP-DIACYLGLYCEROL--GLYCEROL-3-PHOSPHATE 3-PHOSPHATIDYLTRANSFERASE 1, CHLOROPLASTIC"/>
    <property type="match status" value="1"/>
</dbReference>
<organism evidence="14 15">
    <name type="scientific">Actinotignum timonense</name>
    <dbReference type="NCBI Taxonomy" id="1870995"/>
    <lineage>
        <taxon>Bacteria</taxon>
        <taxon>Bacillati</taxon>
        <taxon>Actinomycetota</taxon>
        <taxon>Actinomycetes</taxon>
        <taxon>Actinomycetales</taxon>
        <taxon>Actinomycetaceae</taxon>
        <taxon>Actinotignum</taxon>
    </lineage>
</organism>
<sequence>MSHTNAPEASEPPLLNIANALTVARIILIPVFIWVFWEPTATRSFWAWVVFAVAAFTDRLDGQLARSRGLITNFGKLADSIADKGLIAAALIMLSLHDRLWWWVTILMIAREIFITLVRMLVVTKQVMAAGWIGKLKMFAQSIGAGILMLPWIAWLGHPGGDIFQWLGWITLGVALVLSVWSAVGYVGDAVRIARGSGHEAHS</sequence>
<reference evidence="14" key="1">
    <citation type="submission" date="2023-10" db="EMBL/GenBank/DDBJ databases">
        <title>Whole Genome based description of the genera Actinobaculum and Actinotignum reveals a complex phylogenetic relationship within the species included in the genus Actinotignum.</title>
        <authorList>
            <person name="Jensen C.S."/>
            <person name="Dargis R."/>
            <person name="Kemp M."/>
            <person name="Christensen J.J."/>
        </authorList>
    </citation>
    <scope>NUCLEOTIDE SEQUENCE</scope>
    <source>
        <strain evidence="14">SLA_B245</strain>
    </source>
</reference>
<keyword evidence="5 13" id="KW-0812">Transmembrane</keyword>
<dbReference type="PIRSF" id="PIRSF000847">
    <property type="entry name" value="Phos_ph_gly_syn"/>
    <property type="match status" value="1"/>
</dbReference>
<dbReference type="InterPro" id="IPR004570">
    <property type="entry name" value="Phosphatidylglycerol_P_synth"/>
</dbReference>
<keyword evidence="3" id="KW-0444">Lipid biosynthesis</keyword>
<dbReference type="RefSeq" id="WP_087070963.1">
    <property type="nucleotide sequence ID" value="NZ_CAUPFC010000001.1"/>
</dbReference>
<dbReference type="InterPro" id="IPR000462">
    <property type="entry name" value="CDP-OH_P_trans"/>
</dbReference>
<proteinExistence type="inferred from homology"/>
<accession>A0AAW9HJI6</accession>
<evidence type="ECO:0000256" key="12">
    <source>
        <dbReference type="RuleBase" id="RU003750"/>
    </source>
</evidence>
<evidence type="ECO:0000256" key="6">
    <source>
        <dbReference type="ARBA" id="ARBA00022989"/>
    </source>
</evidence>
<dbReference type="InterPro" id="IPR048254">
    <property type="entry name" value="CDP_ALCOHOL_P_TRANSF_CS"/>
</dbReference>
<keyword evidence="4 12" id="KW-0808">Transferase</keyword>
<dbReference type="PROSITE" id="PS00379">
    <property type="entry name" value="CDP_ALCOHOL_P_TRANSF"/>
    <property type="match status" value="1"/>
</dbReference>
<dbReference type="PANTHER" id="PTHR14269">
    <property type="entry name" value="CDP-DIACYLGLYCEROL--GLYCEROL-3-PHOSPHATE 3-PHOSPHATIDYLTRANSFERASE-RELATED"/>
    <property type="match status" value="1"/>
</dbReference>
<keyword evidence="7" id="KW-0443">Lipid metabolism</keyword>
<dbReference type="GO" id="GO:0046474">
    <property type="term" value="P:glycerophospholipid biosynthetic process"/>
    <property type="evidence" value="ECO:0007669"/>
    <property type="project" value="TreeGrafter"/>
</dbReference>
<evidence type="ECO:0000256" key="8">
    <source>
        <dbReference type="ARBA" id="ARBA00023136"/>
    </source>
</evidence>
<keyword evidence="6 13" id="KW-1133">Transmembrane helix</keyword>
<name>A0AAW9HJI6_9ACTO</name>
<feature type="transmembrane region" description="Helical" evidence="13">
    <location>
        <begin position="139"/>
        <end position="157"/>
    </location>
</feature>
<dbReference type="GO" id="GO:0008444">
    <property type="term" value="F:CDP-diacylglycerol-glycerol-3-phosphate 3-phosphatidyltransferase activity"/>
    <property type="evidence" value="ECO:0007669"/>
    <property type="project" value="UniProtKB-UniRule"/>
</dbReference>
<comment type="subcellular location">
    <subcellularLocation>
        <location evidence="1">Membrane</location>
        <topology evidence="1">Multi-pass membrane protein</topology>
    </subcellularLocation>
</comment>
<protein>
    <recommendedName>
        <fullName evidence="11">CDP-diacylglycerol--glycerol-3-phosphate 3-phosphatidyltransferase</fullName>
        <ecNumber evidence="11">2.7.8.5</ecNumber>
    </recommendedName>
</protein>
<dbReference type="GeneID" id="92813947"/>
<evidence type="ECO:0000256" key="13">
    <source>
        <dbReference type="SAM" id="Phobius"/>
    </source>
</evidence>
<evidence type="ECO:0000313" key="14">
    <source>
        <dbReference type="EMBL" id="MDY5139779.1"/>
    </source>
</evidence>
<dbReference type="InterPro" id="IPR050324">
    <property type="entry name" value="CDP-alcohol_PTase-I"/>
</dbReference>
<evidence type="ECO:0000256" key="7">
    <source>
        <dbReference type="ARBA" id="ARBA00023098"/>
    </source>
</evidence>
<dbReference type="Gene3D" id="1.20.120.1760">
    <property type="match status" value="1"/>
</dbReference>
<keyword evidence="9" id="KW-0594">Phospholipid biosynthesis</keyword>
<evidence type="ECO:0000256" key="2">
    <source>
        <dbReference type="ARBA" id="ARBA00010441"/>
    </source>
</evidence>
<dbReference type="EMBL" id="JAWNFV010000001">
    <property type="protein sequence ID" value="MDY5139779.1"/>
    <property type="molecule type" value="Genomic_DNA"/>
</dbReference>
<evidence type="ECO:0000256" key="4">
    <source>
        <dbReference type="ARBA" id="ARBA00022679"/>
    </source>
</evidence>
<comment type="similarity">
    <text evidence="2 12">Belongs to the CDP-alcohol phosphatidyltransferase class-I family.</text>
</comment>
<evidence type="ECO:0000256" key="1">
    <source>
        <dbReference type="ARBA" id="ARBA00004141"/>
    </source>
</evidence>
<evidence type="ECO:0000256" key="10">
    <source>
        <dbReference type="ARBA" id="ARBA00023264"/>
    </source>
</evidence>
<dbReference type="Pfam" id="PF01066">
    <property type="entry name" value="CDP-OH_P_transf"/>
    <property type="match status" value="1"/>
</dbReference>
<feature type="transmembrane region" description="Helical" evidence="13">
    <location>
        <begin position="44"/>
        <end position="60"/>
    </location>
</feature>
<dbReference type="InterPro" id="IPR043130">
    <property type="entry name" value="CDP-OH_PTrfase_TM_dom"/>
</dbReference>
<dbReference type="NCBIfam" id="TIGR00560">
    <property type="entry name" value="pgsA"/>
    <property type="match status" value="1"/>
</dbReference>
<evidence type="ECO:0000256" key="5">
    <source>
        <dbReference type="ARBA" id="ARBA00022692"/>
    </source>
</evidence>
<feature type="transmembrane region" description="Helical" evidence="13">
    <location>
        <begin position="100"/>
        <end position="118"/>
    </location>
</feature>
<gene>
    <name evidence="14" type="primary">pgsA</name>
    <name evidence="14" type="ORF">R6G74_00400</name>
</gene>
<evidence type="ECO:0000256" key="11">
    <source>
        <dbReference type="NCBIfam" id="TIGR00560"/>
    </source>
</evidence>
<dbReference type="AlphaFoldDB" id="A0AAW9HJI6"/>
<keyword evidence="10" id="KW-1208">Phospholipid metabolism</keyword>
<evidence type="ECO:0000256" key="9">
    <source>
        <dbReference type="ARBA" id="ARBA00023209"/>
    </source>
</evidence>
<dbReference type="EC" id="2.7.8.5" evidence="11"/>
<dbReference type="Proteomes" id="UP001288320">
    <property type="component" value="Unassembled WGS sequence"/>
</dbReference>
<keyword evidence="8 13" id="KW-0472">Membrane</keyword>
<feature type="transmembrane region" description="Helical" evidence="13">
    <location>
        <begin position="163"/>
        <end position="187"/>
    </location>
</feature>
<evidence type="ECO:0000256" key="3">
    <source>
        <dbReference type="ARBA" id="ARBA00022516"/>
    </source>
</evidence>
<dbReference type="GO" id="GO:0016020">
    <property type="term" value="C:membrane"/>
    <property type="evidence" value="ECO:0007669"/>
    <property type="project" value="UniProtKB-SubCell"/>
</dbReference>
<feature type="transmembrane region" description="Helical" evidence="13">
    <location>
        <begin position="17"/>
        <end position="37"/>
    </location>
</feature>
<evidence type="ECO:0000313" key="15">
    <source>
        <dbReference type="Proteomes" id="UP001288320"/>
    </source>
</evidence>
<comment type="caution">
    <text evidence="14">The sequence shown here is derived from an EMBL/GenBank/DDBJ whole genome shotgun (WGS) entry which is preliminary data.</text>
</comment>